<sequence>MVSFKSLGKLALAALPLAKALPQAKNPISDIVDGLGLPDQVEDVIESISDAVLGILSNPDAADKIPNRYIVVYNNTFDDDTIAKSQAMWSSHISKRNLGKRDVGTGRVLSTEVHAFKMNNWRAMALDAADDDIVSIFNSDEVEYVEADTKVKASATLMQTNAPPGLERISHAARGQKGYVFDSTAGKGITAYVVDTGIRTTHNEFEGRAEFGANFINDVDTDENGHGSHVAGTIAGATFGVAKKANLVAVKVLGADGGGSNSAVLDGMQWVINDVEARGIKGKAVMNMSLGGGFSEALNRAIEAVFKAGIVPVVAAGNEGADTKTSSPGSAPNAITVGAIDAATDRRAQFSNFGAPVDVYAPGVDVLSVGIKSDTATDTMSGTSMASPHVAGLAAYLMAFQGVSDPAEVDKLIKDLATQGGAKVRNNISGTTNLIAFNGNTYNQDGNNTDPNN</sequence>
<comment type="caution">
    <text evidence="1">The sequence shown here is derived from an EMBL/GenBank/DDBJ whole genome shotgun (WGS) entry which is preliminary data.</text>
</comment>
<reference evidence="1" key="1">
    <citation type="submission" date="2022-10" db="EMBL/GenBank/DDBJ databases">
        <title>Complete Genome of Trichothecium roseum strain YXFP-22015, a Plant Pathogen Isolated from Citrus.</title>
        <authorList>
            <person name="Wang Y."/>
            <person name="Zhu L."/>
        </authorList>
    </citation>
    <scope>NUCLEOTIDE SEQUENCE</scope>
    <source>
        <strain evidence="1">YXFP-22015</strain>
    </source>
</reference>
<evidence type="ECO:0000313" key="2">
    <source>
        <dbReference type="Proteomes" id="UP001163324"/>
    </source>
</evidence>
<gene>
    <name evidence="1" type="ORF">N3K66_005780</name>
</gene>
<proteinExistence type="predicted"/>
<accession>A0ACC0UYU1</accession>
<evidence type="ECO:0000313" key="1">
    <source>
        <dbReference type="EMBL" id="KAI9899319.1"/>
    </source>
</evidence>
<name>A0ACC0UYU1_9HYPO</name>
<organism evidence="1 2">
    <name type="scientific">Trichothecium roseum</name>
    <dbReference type="NCBI Taxonomy" id="47278"/>
    <lineage>
        <taxon>Eukaryota</taxon>
        <taxon>Fungi</taxon>
        <taxon>Dikarya</taxon>
        <taxon>Ascomycota</taxon>
        <taxon>Pezizomycotina</taxon>
        <taxon>Sordariomycetes</taxon>
        <taxon>Hypocreomycetidae</taxon>
        <taxon>Hypocreales</taxon>
        <taxon>Hypocreales incertae sedis</taxon>
        <taxon>Trichothecium</taxon>
    </lineage>
</organism>
<keyword evidence="2" id="KW-1185">Reference proteome</keyword>
<protein>
    <submittedName>
        <fullName evidence="1">Uncharacterized protein</fullName>
    </submittedName>
</protein>
<dbReference type="EMBL" id="CM047944">
    <property type="protein sequence ID" value="KAI9899319.1"/>
    <property type="molecule type" value="Genomic_DNA"/>
</dbReference>
<dbReference type="Proteomes" id="UP001163324">
    <property type="component" value="Chromosome 5"/>
</dbReference>